<keyword evidence="3" id="KW-1185">Reference proteome</keyword>
<evidence type="ECO:0000313" key="2">
    <source>
        <dbReference type="EMBL" id="EAZ92195.1"/>
    </source>
</evidence>
<organism evidence="2 3">
    <name type="scientific">Crocosphaera chwakensis CCY0110</name>
    <dbReference type="NCBI Taxonomy" id="391612"/>
    <lineage>
        <taxon>Bacteria</taxon>
        <taxon>Bacillati</taxon>
        <taxon>Cyanobacteriota</taxon>
        <taxon>Cyanophyceae</taxon>
        <taxon>Oscillatoriophycideae</taxon>
        <taxon>Chroococcales</taxon>
        <taxon>Aphanothecaceae</taxon>
        <taxon>Crocosphaera</taxon>
        <taxon>Crocosphaera chwakensis</taxon>
    </lineage>
</organism>
<dbReference type="Pfam" id="PF05685">
    <property type="entry name" value="Uma2"/>
    <property type="match status" value="1"/>
</dbReference>
<dbReference type="PANTHER" id="PTHR34107">
    <property type="entry name" value="SLL0198 PROTEIN-RELATED"/>
    <property type="match status" value="1"/>
</dbReference>
<dbReference type="InterPro" id="IPR008538">
    <property type="entry name" value="Uma2"/>
</dbReference>
<dbReference type="eggNOG" id="COG4636">
    <property type="taxonomic scope" value="Bacteria"/>
</dbReference>
<accession>A3IMU2</accession>
<dbReference type="OrthoDB" id="455378at2"/>
<name>A3IMU2_9CHRO</name>
<dbReference type="Proteomes" id="UP000003781">
    <property type="component" value="Unassembled WGS sequence"/>
</dbReference>
<dbReference type="InterPro" id="IPR011335">
    <property type="entry name" value="Restrct_endonuc-II-like"/>
</dbReference>
<dbReference type="CDD" id="cd06260">
    <property type="entry name" value="DUF820-like"/>
    <property type="match status" value="1"/>
</dbReference>
<evidence type="ECO:0000313" key="3">
    <source>
        <dbReference type="Proteomes" id="UP000003781"/>
    </source>
</evidence>
<gene>
    <name evidence="2" type="ORF">CY0110_24831</name>
</gene>
<comment type="caution">
    <text evidence="2">The sequence shown here is derived from an EMBL/GenBank/DDBJ whole genome shotgun (WGS) entry which is preliminary data.</text>
</comment>
<dbReference type="SUPFAM" id="SSF52980">
    <property type="entry name" value="Restriction endonuclease-like"/>
    <property type="match status" value="1"/>
</dbReference>
<dbReference type="Gene3D" id="3.90.1570.10">
    <property type="entry name" value="tt1808, chain A"/>
    <property type="match status" value="1"/>
</dbReference>
<sequence length="194" mass="22076">MTNVTLSLKPFIDRISETDLEKLCQENPEARLETNPQGQLIIMSPTGSESGKRNTSLIFQVELWNRQQNSGIVFDSSTGFKLSNGAVRSPDVSWITLAKWNSLSKQQKRKFAPIAPDFVIELMSPTDELNELQNKMEEYMNCGVQLGWLINPDEKQVEIYRQQEKPEILNNPLTLSGEQILPNLIVNLQDIIED</sequence>
<dbReference type="InterPro" id="IPR012296">
    <property type="entry name" value="Nuclease_put_TT1808"/>
</dbReference>
<dbReference type="PANTHER" id="PTHR34107:SF7">
    <property type="entry name" value="SLR2092 PROTEIN"/>
    <property type="match status" value="1"/>
</dbReference>
<protein>
    <recommendedName>
        <fullName evidence="1">Putative restriction endonuclease domain-containing protein</fullName>
    </recommendedName>
</protein>
<feature type="domain" description="Putative restriction endonuclease" evidence="1">
    <location>
        <begin position="19"/>
        <end position="188"/>
    </location>
</feature>
<proteinExistence type="predicted"/>
<dbReference type="RefSeq" id="WP_008274699.1">
    <property type="nucleotide sequence ID" value="NZ_AAXW01000008.1"/>
</dbReference>
<dbReference type="AlphaFoldDB" id="A3IMU2"/>
<evidence type="ECO:0000259" key="1">
    <source>
        <dbReference type="Pfam" id="PF05685"/>
    </source>
</evidence>
<reference evidence="2 3" key="1">
    <citation type="submission" date="2007-03" db="EMBL/GenBank/DDBJ databases">
        <authorList>
            <person name="Stal L."/>
            <person name="Ferriera S."/>
            <person name="Johnson J."/>
            <person name="Kravitz S."/>
            <person name="Beeson K."/>
            <person name="Sutton G."/>
            <person name="Rogers Y.-H."/>
            <person name="Friedman R."/>
            <person name="Frazier M."/>
            <person name="Venter J.C."/>
        </authorList>
    </citation>
    <scope>NUCLEOTIDE SEQUENCE [LARGE SCALE GENOMIC DNA]</scope>
    <source>
        <strain evidence="2 3">CCY0110</strain>
    </source>
</reference>
<dbReference type="EMBL" id="AAXW01000008">
    <property type="protein sequence ID" value="EAZ92195.1"/>
    <property type="molecule type" value="Genomic_DNA"/>
</dbReference>